<reference evidence="2 3" key="1">
    <citation type="submission" date="2017-08" db="EMBL/GenBank/DDBJ databases">
        <title>Infants hospitalized years apart are colonized by the same room-sourced microbial strains.</title>
        <authorList>
            <person name="Brooks B."/>
            <person name="Olm M.R."/>
            <person name="Firek B.A."/>
            <person name="Baker R."/>
            <person name="Thomas B.C."/>
            <person name="Morowitz M.J."/>
            <person name="Banfield J.F."/>
        </authorList>
    </citation>
    <scope>NUCLEOTIDE SEQUENCE [LARGE SCALE GENOMIC DNA]</scope>
    <source>
        <strain evidence="2">S2_005_002_R2_29</strain>
    </source>
</reference>
<evidence type="ECO:0000313" key="2">
    <source>
        <dbReference type="EMBL" id="PZQ45736.1"/>
    </source>
</evidence>
<accession>A0A2W5MX42</accession>
<organism evidence="2 3">
    <name type="scientific">Micavibrio aeruginosavorus</name>
    <dbReference type="NCBI Taxonomy" id="349221"/>
    <lineage>
        <taxon>Bacteria</taxon>
        <taxon>Pseudomonadati</taxon>
        <taxon>Bdellovibrionota</taxon>
        <taxon>Bdellovibrionia</taxon>
        <taxon>Bdellovibrionales</taxon>
        <taxon>Pseudobdellovibrionaceae</taxon>
        <taxon>Micavibrio</taxon>
    </lineage>
</organism>
<proteinExistence type="predicted"/>
<evidence type="ECO:0000256" key="1">
    <source>
        <dbReference type="SAM" id="SignalP"/>
    </source>
</evidence>
<dbReference type="Proteomes" id="UP000249417">
    <property type="component" value="Unassembled WGS sequence"/>
</dbReference>
<evidence type="ECO:0008006" key="4">
    <source>
        <dbReference type="Google" id="ProtNLM"/>
    </source>
</evidence>
<protein>
    <recommendedName>
        <fullName evidence="4">Lipoprotein</fullName>
    </recommendedName>
</protein>
<keyword evidence="1" id="KW-0732">Signal</keyword>
<sequence length="202" mass="22569">MKHSIALLALLMLSACADTLYPSMAQYNQAKKLGETTVENFPHCQNYDCKLVKRVALNDYDWTKIEQAFGSPAKDAAQEREKIAKTIGAFEQIVGPLTKTQDDRAGSFLKTGEGQLDCVDESTNTTVYLVALVKKGMIRFHNINQPKVRYPLISGRGWMHQTAVVTDKESGGQYAVDSWFRDNGEPADIVPLTAWMDGWHPQ</sequence>
<feature type="chain" id="PRO_5015840463" description="Lipoprotein" evidence="1">
    <location>
        <begin position="18"/>
        <end position="202"/>
    </location>
</feature>
<dbReference type="EMBL" id="QFQB01000040">
    <property type="protein sequence ID" value="PZQ45736.1"/>
    <property type="molecule type" value="Genomic_DNA"/>
</dbReference>
<comment type="caution">
    <text evidence="2">The sequence shown here is derived from an EMBL/GenBank/DDBJ whole genome shotgun (WGS) entry which is preliminary data.</text>
</comment>
<feature type="signal peptide" evidence="1">
    <location>
        <begin position="1"/>
        <end position="17"/>
    </location>
</feature>
<dbReference type="AlphaFoldDB" id="A0A2W5MX42"/>
<name>A0A2W5MX42_9BACT</name>
<gene>
    <name evidence="2" type="ORF">DI551_06555</name>
</gene>
<dbReference type="PROSITE" id="PS51257">
    <property type="entry name" value="PROKAR_LIPOPROTEIN"/>
    <property type="match status" value="1"/>
</dbReference>
<evidence type="ECO:0000313" key="3">
    <source>
        <dbReference type="Proteomes" id="UP000249417"/>
    </source>
</evidence>